<name>A0A523BHL5_9CREN</name>
<evidence type="ECO:0000259" key="7">
    <source>
        <dbReference type="PROSITE" id="PS51918"/>
    </source>
</evidence>
<dbReference type="InterPro" id="IPR013785">
    <property type="entry name" value="Aldolase_TIM"/>
</dbReference>
<dbReference type="GO" id="GO:0006783">
    <property type="term" value="P:heme biosynthetic process"/>
    <property type="evidence" value="ECO:0007669"/>
    <property type="project" value="TreeGrafter"/>
</dbReference>
<reference evidence="8 10" key="2">
    <citation type="journal article" date="2019" name="Nat. Microbiol.">
        <title>Wide diversity of methane and short-chain alkane metabolisms in uncultured archaea.</title>
        <authorList>
            <person name="Borrel G."/>
            <person name="Adam P.S."/>
            <person name="McKay L.J."/>
            <person name="Chen L.X."/>
            <person name="Sierra-Garcia I.N."/>
            <person name="Sieber C.M."/>
            <person name="Letourneur Q."/>
            <person name="Ghozlane A."/>
            <person name="Andersen G.L."/>
            <person name="Li W.J."/>
            <person name="Hallam S.J."/>
            <person name="Muyzer G."/>
            <person name="de Oliveira V.M."/>
            <person name="Inskeep W.P."/>
            <person name="Banfield J.F."/>
            <person name="Gribaldo S."/>
        </authorList>
    </citation>
    <scope>NUCLEOTIDE SEQUENCE [LARGE SCALE GENOMIC DNA]</scope>
    <source>
        <strain evidence="8">Verst-YHS</strain>
    </source>
</reference>
<feature type="domain" description="Radical SAM core" evidence="7">
    <location>
        <begin position="1"/>
        <end position="209"/>
    </location>
</feature>
<keyword evidence="5" id="KW-0408">Iron</keyword>
<dbReference type="SFLD" id="SFLDG01067">
    <property type="entry name" value="SPASM/twitch_domain_containing"/>
    <property type="match status" value="1"/>
</dbReference>
<dbReference type="NCBIfam" id="TIGR04085">
    <property type="entry name" value="rSAM_more_4Fe4S"/>
    <property type="match status" value="1"/>
</dbReference>
<dbReference type="InterPro" id="IPR058240">
    <property type="entry name" value="rSAM_sf"/>
</dbReference>
<dbReference type="PROSITE" id="PS51918">
    <property type="entry name" value="RADICAL_SAM"/>
    <property type="match status" value="1"/>
</dbReference>
<dbReference type="GO" id="GO:0051539">
    <property type="term" value="F:4 iron, 4 sulfur cluster binding"/>
    <property type="evidence" value="ECO:0007669"/>
    <property type="project" value="UniProtKB-KW"/>
</dbReference>
<dbReference type="SFLD" id="SFLDS00029">
    <property type="entry name" value="Radical_SAM"/>
    <property type="match status" value="1"/>
</dbReference>
<dbReference type="PANTHER" id="PTHR11228">
    <property type="entry name" value="RADICAL SAM DOMAIN PROTEIN"/>
    <property type="match status" value="1"/>
</dbReference>
<dbReference type="CDD" id="cd01335">
    <property type="entry name" value="Radical_SAM"/>
    <property type="match status" value="1"/>
</dbReference>
<gene>
    <name evidence="9" type="ORF">DSO09_00550</name>
    <name evidence="8" type="ORF">EF809_01260</name>
</gene>
<dbReference type="AlphaFoldDB" id="A0A523BHL5"/>
<protein>
    <submittedName>
        <fullName evidence="8">Radical SAM protein</fullName>
    </submittedName>
</protein>
<dbReference type="Proteomes" id="UP000317265">
    <property type="component" value="Unassembled WGS sequence"/>
</dbReference>
<evidence type="ECO:0000313" key="8">
    <source>
        <dbReference type="EMBL" id="RZN57196.1"/>
    </source>
</evidence>
<evidence type="ECO:0000313" key="10">
    <source>
        <dbReference type="Proteomes" id="UP000316080"/>
    </source>
</evidence>
<evidence type="ECO:0000256" key="6">
    <source>
        <dbReference type="ARBA" id="ARBA00023014"/>
    </source>
</evidence>
<proteinExistence type="predicted"/>
<dbReference type="Proteomes" id="UP000316080">
    <property type="component" value="Unassembled WGS sequence"/>
</dbReference>
<keyword evidence="4" id="KW-0479">Metal-binding</keyword>
<evidence type="ECO:0000256" key="4">
    <source>
        <dbReference type="ARBA" id="ARBA00022723"/>
    </source>
</evidence>
<dbReference type="PIRSF" id="PIRSF037420">
    <property type="entry name" value="PQQ_syn_pqqE"/>
    <property type="match status" value="1"/>
</dbReference>
<dbReference type="InterPro" id="IPR050377">
    <property type="entry name" value="Radical_SAM_PqqE_MftC-like"/>
</dbReference>
<evidence type="ECO:0000256" key="2">
    <source>
        <dbReference type="ARBA" id="ARBA00022485"/>
    </source>
</evidence>
<dbReference type="InterPro" id="IPR023885">
    <property type="entry name" value="4Fe4S-binding_SPASM_dom"/>
</dbReference>
<dbReference type="Gene3D" id="3.20.20.70">
    <property type="entry name" value="Aldolase class I"/>
    <property type="match status" value="1"/>
</dbReference>
<dbReference type="InterPro" id="IPR007197">
    <property type="entry name" value="rSAM"/>
</dbReference>
<evidence type="ECO:0000256" key="1">
    <source>
        <dbReference type="ARBA" id="ARBA00001966"/>
    </source>
</evidence>
<keyword evidence="2" id="KW-0004">4Fe-4S</keyword>
<dbReference type="PANTHER" id="PTHR11228:SF7">
    <property type="entry name" value="PQQA PEPTIDE CYCLASE"/>
    <property type="match status" value="1"/>
</dbReference>
<keyword evidence="3" id="KW-0949">S-adenosyl-L-methionine</keyword>
<evidence type="ECO:0000313" key="9">
    <source>
        <dbReference type="EMBL" id="TDA40424.1"/>
    </source>
</evidence>
<dbReference type="Pfam" id="PF04055">
    <property type="entry name" value="Radical_SAM"/>
    <property type="match status" value="1"/>
</dbReference>
<evidence type="ECO:0000256" key="5">
    <source>
        <dbReference type="ARBA" id="ARBA00023004"/>
    </source>
</evidence>
<dbReference type="EMBL" id="RXIH01000010">
    <property type="protein sequence ID" value="RZN57196.1"/>
    <property type="molecule type" value="Genomic_DNA"/>
</dbReference>
<keyword evidence="6" id="KW-0411">Iron-sulfur</keyword>
<dbReference type="GO" id="GO:0046872">
    <property type="term" value="F:metal ion binding"/>
    <property type="evidence" value="ECO:0007669"/>
    <property type="project" value="UniProtKB-KW"/>
</dbReference>
<evidence type="ECO:0000313" key="11">
    <source>
        <dbReference type="Proteomes" id="UP000317265"/>
    </source>
</evidence>
<dbReference type="SUPFAM" id="SSF102114">
    <property type="entry name" value="Radical SAM enzymes"/>
    <property type="match status" value="1"/>
</dbReference>
<evidence type="ECO:0000256" key="3">
    <source>
        <dbReference type="ARBA" id="ARBA00022691"/>
    </source>
</evidence>
<dbReference type="EMBL" id="QNVI01000005">
    <property type="protein sequence ID" value="TDA40424.1"/>
    <property type="molecule type" value="Genomic_DNA"/>
</dbReference>
<comment type="caution">
    <text evidence="9">The sequence shown here is derived from an EMBL/GenBank/DDBJ whole genome shotgun (WGS) entry which is preliminary data.</text>
</comment>
<sequence>MKNCELVVWLITGRCNLKCLHCYASRFNGDNEISTELALKIIKEFTEIDAQHISFTGGEPTIRKDLPLLISEARNFGYELSIVTNTSLLDYNLAKFLVKNDVEIQVSIDGIKKETFYKIRGMNLEMLLEKLKQLKILGAKIRPIMTLNKFNYNEVADYVELAANIGSIGAAIIPVIPIGRANSEILPSYEIIKEAIISASQKADEIGFNIEVWCAPFASQFIDSKRTTVCPCLIGRGMDIAPDGSVMLCDSIEMKITNIKNGIKEVWETYLNHELTRKLTSVNSLNEKCRKCKYVNTCLGGCHARASAIFKYLSMPDPLCPIIH</sequence>
<reference evidence="9 11" key="1">
    <citation type="journal article" date="2019" name="Nat. Microbiol.">
        <title>Expanding anaerobic alkane metabolism in the domain of Archaea.</title>
        <authorList>
            <person name="Wang Y."/>
            <person name="Wegener G."/>
            <person name="Hou J."/>
            <person name="Wang F."/>
            <person name="Xiao X."/>
        </authorList>
    </citation>
    <scope>NUCLEOTIDE SEQUENCE [LARGE SCALE GENOMIC DNA]</scope>
    <source>
        <strain evidence="9">WYZ-LMO11</strain>
    </source>
</reference>
<dbReference type="Pfam" id="PF13186">
    <property type="entry name" value="SPASM"/>
    <property type="match status" value="1"/>
</dbReference>
<comment type="cofactor">
    <cofactor evidence="1">
        <name>[4Fe-4S] cluster</name>
        <dbReference type="ChEBI" id="CHEBI:49883"/>
    </cofactor>
</comment>
<dbReference type="InterPro" id="IPR017200">
    <property type="entry name" value="PqqE-like"/>
</dbReference>
<dbReference type="SFLD" id="SFLDG01386">
    <property type="entry name" value="main_SPASM_domain-containing"/>
    <property type="match status" value="1"/>
</dbReference>
<dbReference type="GO" id="GO:0003824">
    <property type="term" value="F:catalytic activity"/>
    <property type="evidence" value="ECO:0007669"/>
    <property type="project" value="InterPro"/>
</dbReference>
<organism evidence="9 11">
    <name type="scientific">Thermoproteota archaeon</name>
    <dbReference type="NCBI Taxonomy" id="2056631"/>
    <lineage>
        <taxon>Archaea</taxon>
        <taxon>Thermoproteota</taxon>
    </lineage>
</organism>
<accession>A0A523BHL5</accession>